<keyword evidence="2" id="KW-1185">Reference proteome</keyword>
<dbReference type="Pfam" id="PF13385">
    <property type="entry name" value="Laminin_G_3"/>
    <property type="match status" value="1"/>
</dbReference>
<evidence type="ECO:0000313" key="1">
    <source>
        <dbReference type="EMBL" id="CAF1027054.1"/>
    </source>
</evidence>
<sequence>MLIILLVIIQSYDCRVFKIYNSDFIPNGGNILLKSIPEYSNRLVECLSECESSSLCLYTRMNESDCSLYSTINQFTTPMSPNVFIYKKIFENNGLMHYWPIISSSVGEIIGGKNLYDGVNVDFVPDRFGNENSAIRFRDGFIKVPPLFIRDSFTFTSWFRILNLTFNARILEFGNGVDNNNIILVFCHDLNGKPFFSIVNQNEWNNVVISNTVFQIGRWYHIAFGVGGNRTFLYIDSKFDIETIGPGMPKNINRTINYFGGTDWNNAFKAYLEMDEIKIYERSLSESEIQNEYLN</sequence>
<dbReference type="InterPro" id="IPR013320">
    <property type="entry name" value="ConA-like_dom_sf"/>
</dbReference>
<dbReference type="EMBL" id="CAJNOC010004591">
    <property type="protein sequence ID" value="CAF1027054.1"/>
    <property type="molecule type" value="Genomic_DNA"/>
</dbReference>
<gene>
    <name evidence="1" type="ORF">OXX778_LOCUS17669</name>
</gene>
<evidence type="ECO:0000313" key="2">
    <source>
        <dbReference type="Proteomes" id="UP000663879"/>
    </source>
</evidence>
<dbReference type="SUPFAM" id="SSF49899">
    <property type="entry name" value="Concanavalin A-like lectins/glucanases"/>
    <property type="match status" value="1"/>
</dbReference>
<dbReference type="AlphaFoldDB" id="A0A814IRJ3"/>
<protein>
    <submittedName>
        <fullName evidence="1">Uncharacterized protein</fullName>
    </submittedName>
</protein>
<comment type="caution">
    <text evidence="1">The sequence shown here is derived from an EMBL/GenBank/DDBJ whole genome shotgun (WGS) entry which is preliminary data.</text>
</comment>
<dbReference type="OrthoDB" id="65776at2759"/>
<dbReference type="Proteomes" id="UP000663879">
    <property type="component" value="Unassembled WGS sequence"/>
</dbReference>
<reference evidence="1" key="1">
    <citation type="submission" date="2021-02" db="EMBL/GenBank/DDBJ databases">
        <authorList>
            <person name="Nowell W R."/>
        </authorList>
    </citation>
    <scope>NUCLEOTIDE SEQUENCE</scope>
    <source>
        <strain evidence="1">Ploen Becks lab</strain>
    </source>
</reference>
<dbReference type="Gene3D" id="2.60.120.200">
    <property type="match status" value="1"/>
</dbReference>
<name>A0A814IRJ3_9BILA</name>
<organism evidence="1 2">
    <name type="scientific">Brachionus calyciflorus</name>
    <dbReference type="NCBI Taxonomy" id="104777"/>
    <lineage>
        <taxon>Eukaryota</taxon>
        <taxon>Metazoa</taxon>
        <taxon>Spiralia</taxon>
        <taxon>Gnathifera</taxon>
        <taxon>Rotifera</taxon>
        <taxon>Eurotatoria</taxon>
        <taxon>Monogononta</taxon>
        <taxon>Pseudotrocha</taxon>
        <taxon>Ploima</taxon>
        <taxon>Brachionidae</taxon>
        <taxon>Brachionus</taxon>
    </lineage>
</organism>
<accession>A0A814IRJ3</accession>
<proteinExistence type="predicted"/>